<organism evidence="2 3">
    <name type="scientific">Bacillus yapensis</name>
    <dbReference type="NCBI Taxonomy" id="2492960"/>
    <lineage>
        <taxon>Bacteria</taxon>
        <taxon>Bacillati</taxon>
        <taxon>Bacillota</taxon>
        <taxon>Bacilli</taxon>
        <taxon>Bacillales</taxon>
        <taxon>Bacillaceae</taxon>
        <taxon>Bacillus</taxon>
    </lineage>
</organism>
<dbReference type="PANTHER" id="PTHR47371">
    <property type="entry name" value="LIPOTEICHOIC ACID SYNTHASE"/>
    <property type="match status" value="1"/>
</dbReference>
<feature type="transmembrane region" description="Helical" evidence="1">
    <location>
        <begin position="152"/>
        <end position="169"/>
    </location>
</feature>
<accession>A0A3S0I6T5</accession>
<feature type="transmembrane region" description="Helical" evidence="1">
    <location>
        <begin position="117"/>
        <end position="136"/>
    </location>
</feature>
<keyword evidence="1" id="KW-1133">Transmembrane helix</keyword>
<reference evidence="2 3" key="1">
    <citation type="submission" date="2018-12" db="EMBL/GenBank/DDBJ databases">
        <title>Bacillus yapensis draft genome sequence.</title>
        <authorList>
            <person name="Yu L."/>
            <person name="Xu X."/>
            <person name="Tang X."/>
        </authorList>
    </citation>
    <scope>NUCLEOTIDE SEQUENCE [LARGE SCALE GENOMIC DNA]</scope>
    <source>
        <strain evidence="2 3">XXST-01</strain>
    </source>
</reference>
<dbReference type="EMBL" id="RXNT01000023">
    <property type="protein sequence ID" value="RTR26535.1"/>
    <property type="molecule type" value="Genomic_DNA"/>
</dbReference>
<evidence type="ECO:0000256" key="1">
    <source>
        <dbReference type="SAM" id="Phobius"/>
    </source>
</evidence>
<dbReference type="PANTHER" id="PTHR47371:SF1">
    <property type="entry name" value="LIPOTEICHOIC ACID SYNTHASE-LIKE YQGS"/>
    <property type="match status" value="1"/>
</dbReference>
<gene>
    <name evidence="2" type="ORF">EKG37_20910</name>
</gene>
<feature type="transmembrane region" description="Helical" evidence="1">
    <location>
        <begin position="39"/>
        <end position="62"/>
    </location>
</feature>
<dbReference type="OrthoDB" id="5901192at2"/>
<dbReference type="Gene3D" id="3.40.720.10">
    <property type="entry name" value="Alkaline Phosphatase, subunit A"/>
    <property type="match status" value="1"/>
</dbReference>
<feature type="transmembrane region" description="Helical" evidence="1">
    <location>
        <begin position="9"/>
        <end position="27"/>
    </location>
</feature>
<proteinExistence type="predicted"/>
<dbReference type="Proteomes" id="UP000271374">
    <property type="component" value="Unassembled WGS sequence"/>
</dbReference>
<feature type="transmembrane region" description="Helical" evidence="1">
    <location>
        <begin position="69"/>
        <end position="92"/>
    </location>
</feature>
<name>A0A3S0I6T5_9BACI</name>
<keyword evidence="1" id="KW-0472">Membrane</keyword>
<keyword evidence="1" id="KW-0812">Transmembrane</keyword>
<protein>
    <recommendedName>
        <fullName evidence="4">LTA synthase family protein</fullName>
    </recommendedName>
</protein>
<evidence type="ECO:0000313" key="2">
    <source>
        <dbReference type="EMBL" id="RTR26535.1"/>
    </source>
</evidence>
<evidence type="ECO:0008006" key="4">
    <source>
        <dbReference type="Google" id="ProtNLM"/>
    </source>
</evidence>
<dbReference type="InterPro" id="IPR050448">
    <property type="entry name" value="OpgB/LTA_synthase_biosynth"/>
</dbReference>
<keyword evidence="3" id="KW-1185">Reference proteome</keyword>
<dbReference type="InterPro" id="IPR017850">
    <property type="entry name" value="Alkaline_phosphatase_core_sf"/>
</dbReference>
<comment type="caution">
    <text evidence="2">The sequence shown here is derived from an EMBL/GenBank/DDBJ whole genome shotgun (WGS) entry which is preliminary data.</text>
</comment>
<evidence type="ECO:0000313" key="3">
    <source>
        <dbReference type="Proteomes" id="UP000271374"/>
    </source>
</evidence>
<sequence length="308" mass="35333">MVKNLLKKYSFLFMATLFMWLKTYVIYKTSFDIKIENGMQAFILFLNPLSFLLLLFGLGLFMKERARNIYVISVGIVSTLVLIANVMFYKFFNDFLTIPVLFQSSNMGDLGSSIGELVNPLYLLLFIDVFLLIWWASKRNNDVQKATVKESWIYFVMVTAIFIINLGLAESERPQLLTRSFDREILVKNIGIFNFHIYDGVLQTRTSTKKALANSDELTEIQNYLMANKPKPNEKMFGIAEKRNVIFVSMESTQSFVVNERLNGEEITPFLNDFIGVPSGKCGFTTLNYFFGNKNLASPTLSRRSKVS</sequence>
<dbReference type="AlphaFoldDB" id="A0A3S0I6T5"/>
<dbReference type="Gene3D" id="3.30.1120.170">
    <property type="match status" value="1"/>
</dbReference>